<dbReference type="Pfam" id="PF00512">
    <property type="entry name" value="HisKA"/>
    <property type="match status" value="1"/>
</dbReference>
<dbReference type="SUPFAM" id="SSF47384">
    <property type="entry name" value="Homodimeric domain of signal transducing histidine kinase"/>
    <property type="match status" value="1"/>
</dbReference>
<dbReference type="InterPro" id="IPR003661">
    <property type="entry name" value="HisK_dim/P_dom"/>
</dbReference>
<dbReference type="SUPFAM" id="SSF55874">
    <property type="entry name" value="ATPase domain of HSP90 chaperone/DNA topoisomerase II/histidine kinase"/>
    <property type="match status" value="1"/>
</dbReference>
<evidence type="ECO:0000259" key="8">
    <source>
        <dbReference type="PROSITE" id="PS50110"/>
    </source>
</evidence>
<feature type="domain" description="PAS" evidence="9">
    <location>
        <begin position="291"/>
        <end position="363"/>
    </location>
</feature>
<dbReference type="InterPro" id="IPR011006">
    <property type="entry name" value="CheY-like_superfamily"/>
</dbReference>
<dbReference type="InterPro" id="IPR003594">
    <property type="entry name" value="HATPase_dom"/>
</dbReference>
<dbReference type="SMART" id="SM00448">
    <property type="entry name" value="REC"/>
    <property type="match status" value="2"/>
</dbReference>
<sequence>MPTYDILMIDDNVDDVDLCQRKLLTEQSQSKSANDTFNITHVSSGKQGMENLAQAKPYCVLLDYSLPGKDGFTLLREIRQIYPLVPIIVLTGQGNEKLAVEILKGGAQDYLVKSEINNIDLAASIHHAVASVEQPNNLLTKDEKDIRLLIVDDNIDDRELVIRSVKKIKHKQYHCFELDSGSQIIETIRTLEPACILLDYSLPGENGLVVLKKLHEQYPQIPVILFSGQGNEVIAAEAIKAGAFNYLVKREINSESLDTAISQGIEKKHLESLVKEKTLEIRRYQYEALTKKQRYDRVVQATGIIVWEYDLIDEHLYVDKQIQALLGDSLDERTSGLDKLWQRVHPEDQNKVASHWQHYIDAKSNELDLVYRLRRLDGSWCWIHESGKTATRTEDGKPKTITGVYQDVSEKMREEDMLNCLYKATVNNDLSLNDKVADILKKGLDYFGLQVASISILNQGECAISHYQSNISVDLNEVLSLSTYFSSKAFNAHEVYVDNHIEFNSSIDENSDICKRTKVYLGTTIYLNQQAYGTLNFYGFNGTKNEVSVRNKTVLSLLAQWISSEFSRAENIKRIEESKQFLQLMQEAIPDMFFVKDEQFRIVRANDAFLRVYPESVRDSVIGTTTLEAYDEEEAAEFLAHDKQALREGYSETEEAILFPDGKKRILHTKKTRFQNSAGDPFILGISRDVTAIRRTEADHKELHDALENTVEGVSRIDTQGRYTFVNEAYASACGYKPEELVGKNWSITVDESEHAMMATAYEEMLKDGKVTRETKGIRKDGSRFYKAVTMISCFDDAGIFIGHHCFMNDISERKLAQEELIRSNAELERFAYVASHDLQEPLRMVINFTKLLEKYYGDKLDDRAFKYIEYATNGAVRMQQLVKDLLEYARLGNQAETFSAIDLNKMAESVMENLSTSIEAAGASVEWDNLPIVNADPSSICSVFQNLVGNAIKYRKSEVNPIIKVKVKSEAEQWVFAVIDNGIGMKQQYCEKIFEPFKRLHRKEEYSGTGMGLAICRKTIEQMDGKIWAISELEKGSRFYFSLPKSPNV</sequence>
<dbReference type="PROSITE" id="PS50113">
    <property type="entry name" value="PAC"/>
    <property type="match status" value="2"/>
</dbReference>
<dbReference type="Gene3D" id="3.30.565.10">
    <property type="entry name" value="Histidine kinase-like ATPase, C-terminal domain"/>
    <property type="match status" value="1"/>
</dbReference>
<dbReference type="InterPro" id="IPR052162">
    <property type="entry name" value="Sensor_kinase/Photoreceptor"/>
</dbReference>
<dbReference type="SMART" id="SM00091">
    <property type="entry name" value="PAS"/>
    <property type="match status" value="3"/>
</dbReference>
<dbReference type="PROSITE" id="PS50109">
    <property type="entry name" value="HIS_KIN"/>
    <property type="match status" value="1"/>
</dbReference>
<dbReference type="InterPro" id="IPR013655">
    <property type="entry name" value="PAS_fold_3"/>
</dbReference>
<evidence type="ECO:0000313" key="12">
    <source>
        <dbReference type="Proteomes" id="UP001595478"/>
    </source>
</evidence>
<dbReference type="Pfam" id="PF00072">
    <property type="entry name" value="Response_reg"/>
    <property type="match status" value="2"/>
</dbReference>
<dbReference type="PRINTS" id="PR00344">
    <property type="entry name" value="BCTRLSENSOR"/>
</dbReference>
<dbReference type="Gene3D" id="3.30.450.20">
    <property type="entry name" value="PAS domain"/>
    <property type="match status" value="3"/>
</dbReference>
<dbReference type="InterPro" id="IPR001610">
    <property type="entry name" value="PAC"/>
</dbReference>
<evidence type="ECO:0000259" key="7">
    <source>
        <dbReference type="PROSITE" id="PS50109"/>
    </source>
</evidence>
<dbReference type="InterPro" id="IPR000014">
    <property type="entry name" value="PAS"/>
</dbReference>
<feature type="domain" description="PAC" evidence="10">
    <location>
        <begin position="367"/>
        <end position="420"/>
    </location>
</feature>
<gene>
    <name evidence="11" type="ORF">ACFOHL_08760</name>
</gene>
<dbReference type="EMBL" id="JBHRSW010000014">
    <property type="protein sequence ID" value="MFC3121711.1"/>
    <property type="molecule type" value="Genomic_DNA"/>
</dbReference>
<dbReference type="SMART" id="SM00388">
    <property type="entry name" value="HisKA"/>
    <property type="match status" value="1"/>
</dbReference>
<dbReference type="SUPFAM" id="SSF52172">
    <property type="entry name" value="CheY-like"/>
    <property type="match status" value="2"/>
</dbReference>
<evidence type="ECO:0000259" key="9">
    <source>
        <dbReference type="PROSITE" id="PS50112"/>
    </source>
</evidence>
<dbReference type="InterPro" id="IPR036890">
    <property type="entry name" value="HATPase_C_sf"/>
</dbReference>
<organism evidence="11 12">
    <name type="scientific">Agaribacter flavus</name>
    <dbReference type="NCBI Taxonomy" id="1902781"/>
    <lineage>
        <taxon>Bacteria</taxon>
        <taxon>Pseudomonadati</taxon>
        <taxon>Pseudomonadota</taxon>
        <taxon>Gammaproteobacteria</taxon>
        <taxon>Alteromonadales</taxon>
        <taxon>Alteromonadaceae</taxon>
        <taxon>Agaribacter</taxon>
    </lineage>
</organism>
<dbReference type="Pfam" id="PF13426">
    <property type="entry name" value="PAS_9"/>
    <property type="match status" value="1"/>
</dbReference>
<dbReference type="PANTHER" id="PTHR43304:SF1">
    <property type="entry name" value="PAC DOMAIN-CONTAINING PROTEIN"/>
    <property type="match status" value="1"/>
</dbReference>
<keyword evidence="4" id="KW-0808">Transferase</keyword>
<feature type="domain" description="Histidine kinase" evidence="7">
    <location>
        <begin position="834"/>
        <end position="1048"/>
    </location>
</feature>
<evidence type="ECO:0000256" key="1">
    <source>
        <dbReference type="ARBA" id="ARBA00000085"/>
    </source>
</evidence>
<evidence type="ECO:0000256" key="4">
    <source>
        <dbReference type="ARBA" id="ARBA00022679"/>
    </source>
</evidence>
<dbReference type="Gene3D" id="1.10.287.130">
    <property type="match status" value="1"/>
</dbReference>
<evidence type="ECO:0000256" key="5">
    <source>
        <dbReference type="ARBA" id="ARBA00022777"/>
    </source>
</evidence>
<dbReference type="PROSITE" id="PS50112">
    <property type="entry name" value="PAS"/>
    <property type="match status" value="2"/>
</dbReference>
<feature type="modified residue" description="4-aspartylphosphate" evidence="6">
    <location>
        <position position="63"/>
    </location>
</feature>
<dbReference type="SMART" id="SM00086">
    <property type="entry name" value="PAC"/>
    <property type="match status" value="3"/>
</dbReference>
<protein>
    <recommendedName>
        <fullName evidence="2">histidine kinase</fullName>
        <ecNumber evidence="2">2.7.13.3</ecNumber>
    </recommendedName>
</protein>
<dbReference type="InterPro" id="IPR001789">
    <property type="entry name" value="Sig_transdc_resp-reg_receiver"/>
</dbReference>
<dbReference type="PANTHER" id="PTHR43304">
    <property type="entry name" value="PHYTOCHROME-LIKE PROTEIN CPH1"/>
    <property type="match status" value="1"/>
</dbReference>
<feature type="domain" description="PAS" evidence="9">
    <location>
        <begin position="699"/>
        <end position="769"/>
    </location>
</feature>
<dbReference type="InterPro" id="IPR013656">
    <property type="entry name" value="PAS_4"/>
</dbReference>
<keyword evidence="12" id="KW-1185">Reference proteome</keyword>
<dbReference type="InterPro" id="IPR035965">
    <property type="entry name" value="PAS-like_dom_sf"/>
</dbReference>
<keyword evidence="3 6" id="KW-0597">Phosphoprotein</keyword>
<dbReference type="CDD" id="cd00130">
    <property type="entry name" value="PAS"/>
    <property type="match status" value="2"/>
</dbReference>
<dbReference type="SUPFAM" id="SSF55785">
    <property type="entry name" value="PYP-like sensor domain (PAS domain)"/>
    <property type="match status" value="3"/>
</dbReference>
<feature type="domain" description="Response regulatory" evidence="8">
    <location>
        <begin position="147"/>
        <end position="264"/>
    </location>
</feature>
<dbReference type="InterPro" id="IPR036097">
    <property type="entry name" value="HisK_dim/P_sf"/>
</dbReference>
<proteinExistence type="predicted"/>
<dbReference type="RefSeq" id="WP_376919846.1">
    <property type="nucleotide sequence ID" value="NZ_JBHRSW010000014.1"/>
</dbReference>
<dbReference type="InterPro" id="IPR005467">
    <property type="entry name" value="His_kinase_dom"/>
</dbReference>
<dbReference type="SMART" id="SM00387">
    <property type="entry name" value="HATPase_c"/>
    <property type="match status" value="1"/>
</dbReference>
<dbReference type="InterPro" id="IPR000700">
    <property type="entry name" value="PAS-assoc_C"/>
</dbReference>
<accession>A0ABV7FQK4</accession>
<evidence type="ECO:0000256" key="6">
    <source>
        <dbReference type="PROSITE-ProRule" id="PRU00169"/>
    </source>
</evidence>
<dbReference type="Pfam" id="PF08447">
    <property type="entry name" value="PAS_3"/>
    <property type="match status" value="1"/>
</dbReference>
<evidence type="ECO:0000256" key="2">
    <source>
        <dbReference type="ARBA" id="ARBA00012438"/>
    </source>
</evidence>
<feature type="domain" description="PAC" evidence="10">
    <location>
        <begin position="771"/>
        <end position="823"/>
    </location>
</feature>
<dbReference type="Pfam" id="PF02518">
    <property type="entry name" value="HATPase_c"/>
    <property type="match status" value="1"/>
</dbReference>
<comment type="catalytic activity">
    <reaction evidence="1">
        <text>ATP + protein L-histidine = ADP + protein N-phospho-L-histidine.</text>
        <dbReference type="EC" id="2.7.13.3"/>
    </reaction>
</comment>
<reference evidence="12" key="1">
    <citation type="journal article" date="2019" name="Int. J. Syst. Evol. Microbiol.">
        <title>The Global Catalogue of Microorganisms (GCM) 10K type strain sequencing project: providing services to taxonomists for standard genome sequencing and annotation.</title>
        <authorList>
            <consortium name="The Broad Institute Genomics Platform"/>
            <consortium name="The Broad Institute Genome Sequencing Center for Infectious Disease"/>
            <person name="Wu L."/>
            <person name="Ma J."/>
        </authorList>
    </citation>
    <scope>NUCLEOTIDE SEQUENCE [LARGE SCALE GENOMIC DNA]</scope>
    <source>
        <strain evidence="12">KCTC 52473</strain>
    </source>
</reference>
<dbReference type="Pfam" id="PF08448">
    <property type="entry name" value="PAS_4"/>
    <property type="match status" value="1"/>
</dbReference>
<dbReference type="NCBIfam" id="TIGR00229">
    <property type="entry name" value="sensory_box"/>
    <property type="match status" value="3"/>
</dbReference>
<feature type="domain" description="Response regulatory" evidence="8">
    <location>
        <begin position="5"/>
        <end position="128"/>
    </location>
</feature>
<dbReference type="InterPro" id="IPR004358">
    <property type="entry name" value="Sig_transdc_His_kin-like_C"/>
</dbReference>
<comment type="caution">
    <text evidence="11">The sequence shown here is derived from an EMBL/GenBank/DDBJ whole genome shotgun (WGS) entry which is preliminary data.</text>
</comment>
<feature type="modified residue" description="4-aspartylphosphate" evidence="6">
    <location>
        <position position="199"/>
    </location>
</feature>
<dbReference type="CDD" id="cd00082">
    <property type="entry name" value="HisKA"/>
    <property type="match status" value="1"/>
</dbReference>
<dbReference type="PROSITE" id="PS50110">
    <property type="entry name" value="RESPONSE_REGULATORY"/>
    <property type="match status" value="2"/>
</dbReference>
<dbReference type="CDD" id="cd00156">
    <property type="entry name" value="REC"/>
    <property type="match status" value="2"/>
</dbReference>
<dbReference type="Gene3D" id="3.40.50.2300">
    <property type="match status" value="2"/>
</dbReference>
<evidence type="ECO:0000256" key="3">
    <source>
        <dbReference type="ARBA" id="ARBA00022553"/>
    </source>
</evidence>
<evidence type="ECO:0000313" key="11">
    <source>
        <dbReference type="EMBL" id="MFC3121711.1"/>
    </source>
</evidence>
<keyword evidence="5" id="KW-0418">Kinase</keyword>
<dbReference type="Proteomes" id="UP001595478">
    <property type="component" value="Unassembled WGS sequence"/>
</dbReference>
<dbReference type="EC" id="2.7.13.3" evidence="2"/>
<evidence type="ECO:0000259" key="10">
    <source>
        <dbReference type="PROSITE" id="PS50113"/>
    </source>
</evidence>
<name>A0ABV7FQK4_9ALTE</name>